<gene>
    <name evidence="1" type="ORF">ST47_g10369</name>
</gene>
<organism evidence="1 2">
    <name type="scientific">Didymella rabiei</name>
    <name type="common">Chickpea ascochyta blight fungus</name>
    <name type="synonym">Mycosphaerella rabiei</name>
    <dbReference type="NCBI Taxonomy" id="5454"/>
    <lineage>
        <taxon>Eukaryota</taxon>
        <taxon>Fungi</taxon>
        <taxon>Dikarya</taxon>
        <taxon>Ascomycota</taxon>
        <taxon>Pezizomycotina</taxon>
        <taxon>Dothideomycetes</taxon>
        <taxon>Pleosporomycetidae</taxon>
        <taxon>Pleosporales</taxon>
        <taxon>Pleosporineae</taxon>
        <taxon>Didymellaceae</taxon>
        <taxon>Ascochyta</taxon>
    </lineage>
</organism>
<dbReference type="Proteomes" id="UP000076837">
    <property type="component" value="Unassembled WGS sequence"/>
</dbReference>
<comment type="caution">
    <text evidence="1">The sequence shown here is derived from an EMBL/GenBank/DDBJ whole genome shotgun (WGS) entry which is preliminary data.</text>
</comment>
<evidence type="ECO:0000313" key="2">
    <source>
        <dbReference type="Proteomes" id="UP000076837"/>
    </source>
</evidence>
<protein>
    <submittedName>
        <fullName evidence="1">Uncharacterized protein</fullName>
    </submittedName>
</protein>
<accession>A0A162VJJ2</accession>
<keyword evidence="2" id="KW-1185">Reference proteome</keyword>
<sequence length="156" mass="17662">MSINSVFATVSSIISDLLEFLFYVMLALLVMGVGVVVLGSLAGGTYVAFDYLRNPERYTVSRIIECAKKLYPEYTAFEVKTKRNHDNTDEDLGPSRCSAAVCGTKEGEQSQLMVIERWHQPTLLQDLERKIKETLRRKEAGCDLEAEYEWRVVESA</sequence>
<dbReference type="AlphaFoldDB" id="A0A162VJJ2"/>
<reference evidence="1 2" key="1">
    <citation type="journal article" date="2016" name="Sci. Rep.">
        <title>Draft genome sequencing and secretome analysis of fungal phytopathogen Ascochyta rabiei provides insight into the necrotrophic effector repertoire.</title>
        <authorList>
            <person name="Verma S."/>
            <person name="Gazara R.K."/>
            <person name="Nizam S."/>
            <person name="Parween S."/>
            <person name="Chattopadhyay D."/>
            <person name="Verma P.K."/>
        </authorList>
    </citation>
    <scope>NUCLEOTIDE SEQUENCE [LARGE SCALE GENOMIC DNA]</scope>
    <source>
        <strain evidence="1 2">ArDII</strain>
    </source>
</reference>
<proteinExistence type="predicted"/>
<dbReference type="OrthoDB" id="3790120at2759"/>
<name>A0A162VJJ2_DIDRA</name>
<dbReference type="EMBL" id="JYNV01000328">
    <property type="protein sequence ID" value="KZM18498.1"/>
    <property type="molecule type" value="Genomic_DNA"/>
</dbReference>
<evidence type="ECO:0000313" key="1">
    <source>
        <dbReference type="EMBL" id="KZM18498.1"/>
    </source>
</evidence>